<dbReference type="GO" id="GO:0016787">
    <property type="term" value="F:hydrolase activity"/>
    <property type="evidence" value="ECO:0007669"/>
    <property type="project" value="UniProtKB-KW"/>
</dbReference>
<dbReference type="InterPro" id="IPR039904">
    <property type="entry name" value="TRANK1"/>
</dbReference>
<sequence length="1161" mass="132675">MVFDVSVGPWKNPFSERGKDAYQTVPGDLLVLVDGKPESISDLRRVGRTWALSSVKSNEDDSTSLTIKVKASKPIEFQEGMFAVFLMNITTQKRIWNSLHIHRNLNIIKEVLYSHSALKENCNICSFGYDSILSQRYDQHLLVNLNESQRAAIMVVLCKTQCCHGSSVEQIRGPPGTGKTMTVSVLLFILSQMNNRTLACAPTNVAIVQLASRLLCLVRESFHITMASGDYFCPVGDVVLFGTKERLNVSTNIEEIFLEHRVKRLVECLGPVTGWKHCIRSMIDMLENCVSEYYIFVENELLKKKQQEVKSFIEFMRDRFNCCALPLRRCIITFCTHISKSFIGEYDFHNIISLLDNLSSLESLLFQENVVSEDLQDLFTSEPMQDDRFSISFVRTMSLSVLTTLQQSLDELTLPSFLNKYAITQFCFERASVIFCTTSSSHKLHAVSMEPLDILVIDEAAQLKEAESIIPLQLPGMKHAILIGDEHQLPVVVNSNVCIESGFGRSLFDRLSSLGHSKHLLNVQYRMHPSISVFPNRMLKNGNYGGDQMDFVYIDEVQDLSMRQISLFKYISQNVEEGFIFAGDTAQTIARGIDFRFQEIRYLFYKEFLSTRSNGKREKSLLSEISQLKQNFRTHAGVLDLAQSVIDILYCYFVHSVDNLEPETRLISGEAPVLLESGNNENAIVTIFGGSESSGEVVGFGAEQVILVRDERAKIEICEYIGKQALVLTILECKGLEFHDVLLYNFFGTSPLKDQWRVIYAYMKKYDWLDEKLPQSFPTFTEARRGVLCSELKQLYVAITRTRKRLWICENKEGLSKPMFDYWKMRGLVQTKKLDDSVAQAMRVVIRSGGSAFFYEMATMCFERAGDTIWEKLAKASGLRAFADQMRGTNHEAFKSYVREAARIFESIGKLESAASSYCDLREYERAGKIYLSKCGKIDATAECFTLSGCYSDAAEAYAKGDMFSKCLPVCIKGKLFDKGMQYIEYWKEHVNVRSKEMLKIGQEFLENGALDYHQHKDPKSMMKFVRAFCSMKSKRVFLRSLGRFYDLLSLEEELGHFLEAAELARSLGDVIKEADLLEKAGQFREAAVLVLGFGDCHGKQSMHQSWMIYLSDYLMMVRKCKKEEIDWILLTLMKPICFKLYITRCVRKELHTWNMQFDRN</sequence>
<dbReference type="OrthoDB" id="3156807at2759"/>
<dbReference type="InterPro" id="IPR041677">
    <property type="entry name" value="DNA2/NAM7_AAA_11"/>
</dbReference>
<feature type="domain" description="UvrD-like helicase C-terminal" evidence="7">
    <location>
        <begin position="726"/>
        <end position="811"/>
    </location>
</feature>
<dbReference type="AlphaFoldDB" id="A0A2U1Q685"/>
<name>A0A2U1Q685_ARTAN</name>
<keyword evidence="4 9" id="KW-0067">ATP-binding</keyword>
<evidence type="ECO:0000259" key="7">
    <source>
        <dbReference type="Pfam" id="PF13361"/>
    </source>
</evidence>
<evidence type="ECO:0000256" key="3">
    <source>
        <dbReference type="ARBA" id="ARBA00022806"/>
    </source>
</evidence>
<dbReference type="InterPro" id="IPR027417">
    <property type="entry name" value="P-loop_NTPase"/>
</dbReference>
<dbReference type="SUPFAM" id="SSF52540">
    <property type="entry name" value="P-loop containing nucleoside triphosphate hydrolases"/>
    <property type="match status" value="2"/>
</dbReference>
<evidence type="ECO:0000313" key="9">
    <source>
        <dbReference type="EMBL" id="PWA93524.1"/>
    </source>
</evidence>
<keyword evidence="10" id="KW-1185">Reference proteome</keyword>
<dbReference type="PANTHER" id="PTHR21529">
    <property type="entry name" value="MAMMARY TURMOR VIRUS RECEPTOR HOMOLOG 1, 2 MTVR1, 2"/>
    <property type="match status" value="1"/>
</dbReference>
<evidence type="ECO:0000259" key="6">
    <source>
        <dbReference type="Pfam" id="PF13087"/>
    </source>
</evidence>
<dbReference type="Gene3D" id="3.40.50.300">
    <property type="entry name" value="P-loop containing nucleotide triphosphate hydrolases"/>
    <property type="match status" value="3"/>
</dbReference>
<reference evidence="9 10" key="1">
    <citation type="journal article" date="2018" name="Mol. Plant">
        <title>The genome of Artemisia annua provides insight into the evolution of Asteraceae family and artemisinin biosynthesis.</title>
        <authorList>
            <person name="Shen Q."/>
            <person name="Zhang L."/>
            <person name="Liao Z."/>
            <person name="Wang S."/>
            <person name="Yan T."/>
            <person name="Shi P."/>
            <person name="Liu M."/>
            <person name="Fu X."/>
            <person name="Pan Q."/>
            <person name="Wang Y."/>
            <person name="Lv Z."/>
            <person name="Lu X."/>
            <person name="Zhang F."/>
            <person name="Jiang W."/>
            <person name="Ma Y."/>
            <person name="Chen M."/>
            <person name="Hao X."/>
            <person name="Li L."/>
            <person name="Tang Y."/>
            <person name="Lv G."/>
            <person name="Zhou Y."/>
            <person name="Sun X."/>
            <person name="Brodelius P.E."/>
            <person name="Rose J.K.C."/>
            <person name="Tang K."/>
        </authorList>
    </citation>
    <scope>NUCLEOTIDE SEQUENCE [LARGE SCALE GENOMIC DNA]</scope>
    <source>
        <strain evidence="10">cv. Huhao1</strain>
        <tissue evidence="9">Leaf</tissue>
    </source>
</reference>
<comment type="caution">
    <text evidence="9">The sequence shown here is derived from an EMBL/GenBank/DDBJ whole genome shotgun (WGS) entry which is preliminary data.</text>
</comment>
<feature type="domain" description="DUF6469" evidence="8">
    <location>
        <begin position="2"/>
        <end position="105"/>
    </location>
</feature>
<keyword evidence="2 9" id="KW-0378">Hydrolase</keyword>
<dbReference type="InterPro" id="IPR041679">
    <property type="entry name" value="DNA2/NAM7-like_C"/>
</dbReference>
<dbReference type="Pfam" id="PF13086">
    <property type="entry name" value="AAA_11"/>
    <property type="match status" value="1"/>
</dbReference>
<gene>
    <name evidence="9" type="ORF">CTI12_AA056900</name>
</gene>
<evidence type="ECO:0000259" key="8">
    <source>
        <dbReference type="Pfam" id="PF20073"/>
    </source>
</evidence>
<dbReference type="GO" id="GO:0005524">
    <property type="term" value="F:ATP binding"/>
    <property type="evidence" value="ECO:0007669"/>
    <property type="project" value="UniProtKB-KW"/>
</dbReference>
<evidence type="ECO:0000313" key="10">
    <source>
        <dbReference type="Proteomes" id="UP000245207"/>
    </source>
</evidence>
<dbReference type="PANTHER" id="PTHR21529:SF4">
    <property type="entry name" value="TPR AND ANKYRIN REPEAT-CONTAINING PROTEIN 1"/>
    <property type="match status" value="1"/>
</dbReference>
<proteinExistence type="predicted"/>
<dbReference type="EMBL" id="PKPP01000377">
    <property type="protein sequence ID" value="PWA93524.1"/>
    <property type="molecule type" value="Genomic_DNA"/>
</dbReference>
<feature type="domain" description="DNA2/NAM7 helicase helicase" evidence="5">
    <location>
        <begin position="144"/>
        <end position="495"/>
    </location>
</feature>
<organism evidence="9 10">
    <name type="scientific">Artemisia annua</name>
    <name type="common">Sweet wormwood</name>
    <dbReference type="NCBI Taxonomy" id="35608"/>
    <lineage>
        <taxon>Eukaryota</taxon>
        <taxon>Viridiplantae</taxon>
        <taxon>Streptophyta</taxon>
        <taxon>Embryophyta</taxon>
        <taxon>Tracheophyta</taxon>
        <taxon>Spermatophyta</taxon>
        <taxon>Magnoliopsida</taxon>
        <taxon>eudicotyledons</taxon>
        <taxon>Gunneridae</taxon>
        <taxon>Pentapetalae</taxon>
        <taxon>asterids</taxon>
        <taxon>campanulids</taxon>
        <taxon>Asterales</taxon>
        <taxon>Asteraceae</taxon>
        <taxon>Asteroideae</taxon>
        <taxon>Anthemideae</taxon>
        <taxon>Artemisiinae</taxon>
        <taxon>Artemisia</taxon>
    </lineage>
</organism>
<keyword evidence="3 9" id="KW-0347">Helicase</keyword>
<dbReference type="Pfam" id="PF13361">
    <property type="entry name" value="UvrD_C"/>
    <property type="match status" value="1"/>
</dbReference>
<accession>A0A2U1Q685</accession>
<dbReference type="STRING" id="35608.A0A2U1Q685"/>
<feature type="domain" description="DNA2/NAM7 helicase-like C-terminal" evidence="6">
    <location>
        <begin position="504"/>
        <end position="539"/>
    </location>
</feature>
<protein>
    <submittedName>
        <fullName evidence="9">UvrD-like Helicase, ATP-binding domain, P-loop containing nucleoside triphosphate hydrolase</fullName>
    </submittedName>
</protein>
<dbReference type="InterPro" id="IPR045529">
    <property type="entry name" value="DUF6469"/>
</dbReference>
<dbReference type="Proteomes" id="UP000245207">
    <property type="component" value="Unassembled WGS sequence"/>
</dbReference>
<dbReference type="Pfam" id="PF13087">
    <property type="entry name" value="AAA_12"/>
    <property type="match status" value="1"/>
</dbReference>
<dbReference type="Pfam" id="PF20073">
    <property type="entry name" value="DUF6469"/>
    <property type="match status" value="1"/>
</dbReference>
<keyword evidence="1" id="KW-0547">Nucleotide-binding</keyword>
<evidence type="ECO:0000259" key="5">
    <source>
        <dbReference type="Pfam" id="PF13086"/>
    </source>
</evidence>
<evidence type="ECO:0000256" key="1">
    <source>
        <dbReference type="ARBA" id="ARBA00022741"/>
    </source>
</evidence>
<evidence type="ECO:0000256" key="2">
    <source>
        <dbReference type="ARBA" id="ARBA00022801"/>
    </source>
</evidence>
<dbReference type="GO" id="GO:0004386">
    <property type="term" value="F:helicase activity"/>
    <property type="evidence" value="ECO:0007669"/>
    <property type="project" value="UniProtKB-KW"/>
</dbReference>
<dbReference type="InterPro" id="IPR014017">
    <property type="entry name" value="DNA_helicase_UvrD-like_C"/>
</dbReference>
<evidence type="ECO:0000256" key="4">
    <source>
        <dbReference type="ARBA" id="ARBA00022840"/>
    </source>
</evidence>